<dbReference type="AlphaFoldDB" id="A0A0C2NEH3"/>
<dbReference type="InterPro" id="IPR036388">
    <property type="entry name" value="WH-like_DNA-bd_sf"/>
</dbReference>
<dbReference type="EMBL" id="JTKH01000024">
    <property type="protein sequence ID" value="KII76472.1"/>
    <property type="molecule type" value="Genomic_DNA"/>
</dbReference>
<feature type="domain" description="HTH lysR-type" evidence="4">
    <location>
        <begin position="2"/>
        <end position="59"/>
    </location>
</feature>
<keyword evidence="2" id="KW-0805">Transcription regulation</keyword>
<dbReference type="PANTHER" id="PTHR30126:SF91">
    <property type="entry name" value="LYSR FAMILY TRANSCRIPTIONAL REGULATOR"/>
    <property type="match status" value="1"/>
</dbReference>
<gene>
    <name evidence="5" type="ORF">OJ16_16935</name>
</gene>
<evidence type="ECO:0000256" key="3">
    <source>
        <dbReference type="ARBA" id="ARBA00023163"/>
    </source>
</evidence>
<dbReference type="InterPro" id="IPR000847">
    <property type="entry name" value="LysR_HTH_N"/>
</dbReference>
<evidence type="ECO:0000256" key="2">
    <source>
        <dbReference type="ARBA" id="ARBA00023015"/>
    </source>
</evidence>
<organism evidence="5 6">
    <name type="scientific">Vibrio renipiscarius</name>
    <dbReference type="NCBI Taxonomy" id="1461322"/>
    <lineage>
        <taxon>Bacteria</taxon>
        <taxon>Pseudomonadati</taxon>
        <taxon>Pseudomonadota</taxon>
        <taxon>Gammaproteobacteria</taxon>
        <taxon>Vibrionales</taxon>
        <taxon>Vibrionaceae</taxon>
        <taxon>Vibrio</taxon>
    </lineage>
</organism>
<dbReference type="GO" id="GO:0003700">
    <property type="term" value="F:DNA-binding transcription factor activity"/>
    <property type="evidence" value="ECO:0007669"/>
    <property type="project" value="InterPro"/>
</dbReference>
<proteinExistence type="inferred from homology"/>
<accession>A0A0C2NEH3</accession>
<dbReference type="RefSeq" id="WP_040992411.1">
    <property type="nucleotide sequence ID" value="NZ_JTKH01000024.1"/>
</dbReference>
<dbReference type="InterPro" id="IPR036390">
    <property type="entry name" value="WH_DNA-bd_sf"/>
</dbReference>
<evidence type="ECO:0000256" key="1">
    <source>
        <dbReference type="ARBA" id="ARBA00009437"/>
    </source>
</evidence>
<comment type="caution">
    <text evidence="5">The sequence shown here is derived from an EMBL/GenBank/DDBJ whole genome shotgun (WGS) entry which is preliminary data.</text>
</comment>
<dbReference type="PROSITE" id="PS50931">
    <property type="entry name" value="HTH_LYSR"/>
    <property type="match status" value="1"/>
</dbReference>
<accession>A0A0C2NQM2</accession>
<dbReference type="GO" id="GO:0000976">
    <property type="term" value="F:transcription cis-regulatory region binding"/>
    <property type="evidence" value="ECO:0007669"/>
    <property type="project" value="TreeGrafter"/>
</dbReference>
<dbReference type="Proteomes" id="UP000031672">
    <property type="component" value="Unassembled WGS sequence"/>
</dbReference>
<evidence type="ECO:0000313" key="5">
    <source>
        <dbReference type="EMBL" id="KII76472.1"/>
    </source>
</evidence>
<dbReference type="Gene3D" id="1.10.10.10">
    <property type="entry name" value="Winged helix-like DNA-binding domain superfamily/Winged helix DNA-binding domain"/>
    <property type="match status" value="1"/>
</dbReference>
<keyword evidence="6" id="KW-1185">Reference proteome</keyword>
<sequence length="295" mass="32990">MISIEQVACFSVVYELQSYSAASKKLGKARSTVRERISALEDIMAVELFVMEGKKAIPTEVAHRLYPRARLLTRQSIEFENIALSAYQGLLSNITIYYDSLIPSQLLLAIESEIKAQQKGISINWLQRDRNHCLAQIEKGEALLAIMPGMGKLHPNVGIGNINLGSFPLGIFTSVNSSIPNHPVSLAEIATEQQLIFENDLTNELRHSQLSSEFEVVTSEKIVIEKLKLGGWVVANIDDMQRYIRAGDVREVALIEAPSFIRQECIMFYNMSSEISPQESQILDIVAKVAKRLKL</sequence>
<dbReference type="SUPFAM" id="SSF46785">
    <property type="entry name" value="Winged helix' DNA-binding domain"/>
    <property type="match status" value="1"/>
</dbReference>
<evidence type="ECO:0000259" key="4">
    <source>
        <dbReference type="PROSITE" id="PS50931"/>
    </source>
</evidence>
<dbReference type="OrthoDB" id="5858319at2"/>
<comment type="similarity">
    <text evidence="1">Belongs to the LysR transcriptional regulatory family.</text>
</comment>
<name>A0A0C2NEH3_9VIBR</name>
<reference evidence="5 6" key="1">
    <citation type="submission" date="2014-11" db="EMBL/GenBank/DDBJ databases">
        <title>Draft Genome Sequence of Vibrio piscirenalis strains CECT 8603T and CECT 8604, two marine Gammaproteobacterium isolated from cultured gilthead sea bream (Sparus aurata).</title>
        <authorList>
            <person name="Arahal D.R."/>
            <person name="Rodrigo-Torres L."/>
            <person name="Lucena T."/>
            <person name="Pujalte M.J."/>
        </authorList>
    </citation>
    <scope>NUCLEOTIDE SEQUENCE [LARGE SCALE GENOMIC DNA]</scope>
    <source>
        <strain evidence="5 6">DCR 1-4-2</strain>
    </source>
</reference>
<evidence type="ECO:0000313" key="6">
    <source>
        <dbReference type="Proteomes" id="UP000031672"/>
    </source>
</evidence>
<protein>
    <recommendedName>
        <fullName evidence="4">HTH lysR-type domain-containing protein</fullName>
    </recommendedName>
</protein>
<keyword evidence="3" id="KW-0804">Transcription</keyword>
<dbReference type="Pfam" id="PF00126">
    <property type="entry name" value="HTH_1"/>
    <property type="match status" value="1"/>
</dbReference>
<dbReference type="STRING" id="1461322.OJ16_16935"/>
<dbReference type="PANTHER" id="PTHR30126">
    <property type="entry name" value="HTH-TYPE TRANSCRIPTIONAL REGULATOR"/>
    <property type="match status" value="1"/>
</dbReference>